<dbReference type="GO" id="GO:0016020">
    <property type="term" value="C:membrane"/>
    <property type="evidence" value="ECO:0007669"/>
    <property type="project" value="UniProtKB-SubCell"/>
</dbReference>
<dbReference type="Proteomes" id="UP000694569">
    <property type="component" value="Unplaced"/>
</dbReference>
<keyword evidence="5 12" id="KW-0812">Transmembrane</keyword>
<keyword evidence="15" id="KW-1185">Reference proteome</keyword>
<comment type="subcellular location">
    <subcellularLocation>
        <location evidence="1 12">Membrane</location>
        <topology evidence="1 12">Multi-pass membrane protein</topology>
    </subcellularLocation>
</comment>
<evidence type="ECO:0000256" key="5">
    <source>
        <dbReference type="ARBA" id="ARBA00022692"/>
    </source>
</evidence>
<feature type="transmembrane region" description="Helical" evidence="13">
    <location>
        <begin position="228"/>
        <end position="248"/>
    </location>
</feature>
<evidence type="ECO:0000256" key="12">
    <source>
        <dbReference type="RuleBase" id="RU004424"/>
    </source>
</evidence>
<evidence type="ECO:0000256" key="9">
    <source>
        <dbReference type="ARBA" id="ARBA00023170"/>
    </source>
</evidence>
<dbReference type="Pfam" id="PF05296">
    <property type="entry name" value="TAS2R"/>
    <property type="match status" value="1"/>
</dbReference>
<evidence type="ECO:0000256" key="7">
    <source>
        <dbReference type="ARBA" id="ARBA00023040"/>
    </source>
</evidence>
<keyword evidence="9 12" id="KW-0675">Receptor</keyword>
<dbReference type="InterPro" id="IPR007960">
    <property type="entry name" value="TAS2R"/>
</dbReference>
<dbReference type="Ensembl" id="ENSLLET00000027151.1">
    <property type="protein sequence ID" value="ENSLLEP00000026150.1"/>
    <property type="gene ID" value="ENSLLEG00000016586.1"/>
</dbReference>
<keyword evidence="6 13" id="KW-1133">Transmembrane helix</keyword>
<sequence>GSVTCLVIIVLEVIVSLFMNGFIVLVIFCNWLKGEITASVNKILVALSISNMCFAAMSLISVLVTVFWRQIQQTDYTNFAFLWVTMLCLTSCSWLTACLCFFFFIKIVNFSSGWLAGLKTRIDSSVHWLILVAEVVVFCSVFIQVLIHVVSLELERIKSVNSSFDASQKASLSYLNSHVDFMANCVSLLIIFGTTLSTICFLKLHSHRMKRKLGTSSTAPLKTHRRPVIMMISFLLFYAVYYVELFSLSFVHFSRFSIEFWLLLISMFSFTPCQSIILIWFSPKLREAFKTFLYSFIYRNTKYEDSL</sequence>
<reference evidence="14" key="1">
    <citation type="submission" date="2025-08" db="UniProtKB">
        <authorList>
            <consortium name="Ensembl"/>
        </authorList>
    </citation>
    <scope>IDENTIFICATION</scope>
</reference>
<feature type="transmembrane region" description="Helical" evidence="13">
    <location>
        <begin position="80"/>
        <end position="105"/>
    </location>
</feature>
<feature type="transmembrane region" description="Helical" evidence="13">
    <location>
        <begin position="181"/>
        <end position="202"/>
    </location>
</feature>
<dbReference type="GO" id="GO:0004930">
    <property type="term" value="F:G protein-coupled receptor activity"/>
    <property type="evidence" value="ECO:0007669"/>
    <property type="project" value="UniProtKB-KW"/>
</dbReference>
<comment type="similarity">
    <text evidence="2 11">Belongs to the G-protein coupled receptor T2R family.</text>
</comment>
<dbReference type="GO" id="GO:0033038">
    <property type="term" value="F:bitter taste receptor activity"/>
    <property type="evidence" value="ECO:0007669"/>
    <property type="project" value="InterPro"/>
</dbReference>
<evidence type="ECO:0000313" key="15">
    <source>
        <dbReference type="Proteomes" id="UP000694569"/>
    </source>
</evidence>
<organism evidence="14 15">
    <name type="scientific">Leptobrachium leishanense</name>
    <name type="common">Leishan spiny toad</name>
    <dbReference type="NCBI Taxonomy" id="445787"/>
    <lineage>
        <taxon>Eukaryota</taxon>
        <taxon>Metazoa</taxon>
        <taxon>Chordata</taxon>
        <taxon>Craniata</taxon>
        <taxon>Vertebrata</taxon>
        <taxon>Euteleostomi</taxon>
        <taxon>Amphibia</taxon>
        <taxon>Batrachia</taxon>
        <taxon>Anura</taxon>
        <taxon>Pelobatoidea</taxon>
        <taxon>Megophryidae</taxon>
        <taxon>Leptobrachium</taxon>
    </lineage>
</organism>
<keyword evidence="8 12" id="KW-0472">Membrane</keyword>
<keyword evidence="4 12" id="KW-0716">Sensory transduction</keyword>
<evidence type="ECO:0000256" key="8">
    <source>
        <dbReference type="ARBA" id="ARBA00023136"/>
    </source>
</evidence>
<evidence type="ECO:0000256" key="11">
    <source>
        <dbReference type="RuleBase" id="RU004423"/>
    </source>
</evidence>
<dbReference type="PANTHER" id="PTHR11394">
    <property type="entry name" value="TASTE RECEPTOR TYPE 2"/>
    <property type="match status" value="1"/>
</dbReference>
<evidence type="ECO:0000256" key="3">
    <source>
        <dbReference type="ARBA" id="ARBA00022480"/>
    </source>
</evidence>
<name>A0A8C5PPY6_9ANUR</name>
<evidence type="ECO:0000256" key="2">
    <source>
        <dbReference type="ARBA" id="ARBA00007376"/>
    </source>
</evidence>
<keyword evidence="3 12" id="KW-0919">Taste</keyword>
<dbReference type="AlphaFoldDB" id="A0A8C5PPY6"/>
<dbReference type="Gene3D" id="1.20.1070.10">
    <property type="entry name" value="Rhodopsin 7-helix transmembrane proteins"/>
    <property type="match status" value="1"/>
</dbReference>
<dbReference type="PANTHER" id="PTHR11394:SF169">
    <property type="entry name" value="TASTE RECEPTOR TYPE 2"/>
    <property type="match status" value="1"/>
</dbReference>
<evidence type="ECO:0000256" key="4">
    <source>
        <dbReference type="ARBA" id="ARBA00022606"/>
    </source>
</evidence>
<keyword evidence="7 12" id="KW-0297">G-protein coupled receptor</keyword>
<protein>
    <recommendedName>
        <fullName evidence="12">Taste receptor type 2</fullName>
    </recommendedName>
</protein>
<evidence type="ECO:0000313" key="14">
    <source>
        <dbReference type="Ensembl" id="ENSLLEP00000026150.1"/>
    </source>
</evidence>
<feature type="transmembrane region" description="Helical" evidence="13">
    <location>
        <begin position="44"/>
        <end position="68"/>
    </location>
</feature>
<feature type="transmembrane region" description="Helical" evidence="13">
    <location>
        <begin position="126"/>
        <end position="147"/>
    </location>
</feature>
<evidence type="ECO:0000256" key="6">
    <source>
        <dbReference type="ARBA" id="ARBA00022989"/>
    </source>
</evidence>
<feature type="transmembrane region" description="Helical" evidence="13">
    <location>
        <begin position="6"/>
        <end position="32"/>
    </location>
</feature>
<dbReference type="SUPFAM" id="SSF81321">
    <property type="entry name" value="Family A G protein-coupled receptor-like"/>
    <property type="match status" value="1"/>
</dbReference>
<feature type="transmembrane region" description="Helical" evidence="13">
    <location>
        <begin position="260"/>
        <end position="281"/>
    </location>
</feature>
<reference evidence="14" key="2">
    <citation type="submission" date="2025-09" db="UniProtKB">
        <authorList>
            <consortium name="Ensembl"/>
        </authorList>
    </citation>
    <scope>IDENTIFICATION</scope>
</reference>
<evidence type="ECO:0000256" key="13">
    <source>
        <dbReference type="SAM" id="Phobius"/>
    </source>
</evidence>
<dbReference type="GeneTree" id="ENSGT01150000286961"/>
<evidence type="ECO:0000256" key="1">
    <source>
        <dbReference type="ARBA" id="ARBA00004141"/>
    </source>
</evidence>
<keyword evidence="10 12" id="KW-0807">Transducer</keyword>
<accession>A0A8C5PPY6</accession>
<proteinExistence type="inferred from homology"/>
<dbReference type="OrthoDB" id="8876749at2759"/>
<evidence type="ECO:0000256" key="10">
    <source>
        <dbReference type="ARBA" id="ARBA00023224"/>
    </source>
</evidence>